<protein>
    <submittedName>
        <fullName evidence="7">Uncharacterized protein</fullName>
    </submittedName>
</protein>
<evidence type="ECO:0000256" key="1">
    <source>
        <dbReference type="ARBA" id="ARBA00006787"/>
    </source>
</evidence>
<feature type="binding site" evidence="5">
    <location>
        <position position="242"/>
    </location>
    <ligand>
        <name>Fe cation</name>
        <dbReference type="ChEBI" id="CHEBI:24875"/>
        <note>catalytic</note>
    </ligand>
</feature>
<proteinExistence type="inferred from homology"/>
<dbReference type="STRING" id="716816.BST96_01795"/>
<keyword evidence="4 5" id="KW-0408">Iron</keyword>
<evidence type="ECO:0000313" key="8">
    <source>
        <dbReference type="Proteomes" id="UP000193450"/>
    </source>
</evidence>
<comment type="cofactor">
    <cofactor evidence="5">
        <name>Fe(2+)</name>
        <dbReference type="ChEBI" id="CHEBI:29033"/>
    </cofactor>
    <text evidence="5">Binds 1 Fe(2+) ion per subunit.</text>
</comment>
<dbReference type="EMBL" id="CP019343">
    <property type="protein sequence ID" value="ARN72947.1"/>
    <property type="molecule type" value="Genomic_DNA"/>
</dbReference>
<sequence>MQQVATTPTSPDTNQPKQSQHKYWRGFFQDVVHQHSYQPLRVEGAIPDDLNGSYYQNGPANFSSHGKTLGHIFTGDGLIRSVRLGNGKAEGAVKVVDCVGRQRERTEGKPLYDEHGGLKWQQGYRMERIKGLLTGELPFLNAGNTNILPWQGQLLALFEADVPTLISPDNLDTLGTTNMDGNIIGPFSAHPRWVSERQCGYNFGIRPDGQDTLLDIYAMPRQGACQLITSIKLDRRCVGYIHDFMATPNYLVFFVPPMHATMKDLFNVALGASPFDMSKWDKSLGTEVIVVPLDRPEQPIRFSTDPFFVIHHANGYEENGKIVLNYMHSADHSLYRQLGDLHRGLPITYLSETYPGLWDGSSSFNRLTRSEIDLQKKQISYDMLADLSCEFPRINPGLQGSKHRYTYMLGMPPGKPEMPLFSSLEKYDADSGKTETLELGDEQYPNEPIFIRRQNPSSEDDGYLLSVIYDGHNHSSYLAVIDAKKFNEGVIAKAHFDQALPISFHGNWLSS</sequence>
<evidence type="ECO:0000256" key="5">
    <source>
        <dbReference type="PIRSR" id="PIRSR604294-1"/>
    </source>
</evidence>
<feature type="binding site" evidence="5">
    <location>
        <position position="505"/>
    </location>
    <ligand>
        <name>Fe cation</name>
        <dbReference type="ChEBI" id="CHEBI:24875"/>
        <note>catalytic</note>
    </ligand>
</feature>
<dbReference type="Proteomes" id="UP000193450">
    <property type="component" value="Chromosome"/>
</dbReference>
<evidence type="ECO:0000313" key="7">
    <source>
        <dbReference type="EMBL" id="ARN72947.1"/>
    </source>
</evidence>
<keyword evidence="2 5" id="KW-0479">Metal-binding</keyword>
<keyword evidence="3" id="KW-0560">Oxidoreductase</keyword>
<feature type="binding site" evidence="5">
    <location>
        <position position="190"/>
    </location>
    <ligand>
        <name>Fe cation</name>
        <dbReference type="ChEBI" id="CHEBI:24875"/>
        <note>catalytic</note>
    </ligand>
</feature>
<dbReference type="RefSeq" id="WP_085757040.1">
    <property type="nucleotide sequence ID" value="NZ_CP019343.1"/>
</dbReference>
<gene>
    <name evidence="7" type="ORF">BST96_01795</name>
</gene>
<dbReference type="PANTHER" id="PTHR10543">
    <property type="entry name" value="BETA-CAROTENE DIOXYGENASE"/>
    <property type="match status" value="1"/>
</dbReference>
<evidence type="ECO:0000256" key="6">
    <source>
        <dbReference type="SAM" id="MobiDB-lite"/>
    </source>
</evidence>
<evidence type="ECO:0000256" key="3">
    <source>
        <dbReference type="ARBA" id="ARBA00023002"/>
    </source>
</evidence>
<feature type="binding site" evidence="5">
    <location>
        <position position="311"/>
    </location>
    <ligand>
        <name>Fe cation</name>
        <dbReference type="ChEBI" id="CHEBI:24875"/>
        <note>catalytic</note>
    </ligand>
</feature>
<dbReference type="KEGG" id="osg:BST96_01795"/>
<feature type="compositionally biased region" description="Polar residues" evidence="6">
    <location>
        <begin position="1"/>
        <end position="18"/>
    </location>
</feature>
<dbReference type="GO" id="GO:0016121">
    <property type="term" value="P:carotene catabolic process"/>
    <property type="evidence" value="ECO:0007669"/>
    <property type="project" value="TreeGrafter"/>
</dbReference>
<keyword evidence="8" id="KW-1185">Reference proteome</keyword>
<dbReference type="InterPro" id="IPR004294">
    <property type="entry name" value="Carotenoid_Oase"/>
</dbReference>
<feature type="region of interest" description="Disordered" evidence="6">
    <location>
        <begin position="1"/>
        <end position="20"/>
    </location>
</feature>
<dbReference type="Pfam" id="PF03055">
    <property type="entry name" value="RPE65"/>
    <property type="match status" value="1"/>
</dbReference>
<evidence type="ECO:0000256" key="2">
    <source>
        <dbReference type="ARBA" id="ARBA00022723"/>
    </source>
</evidence>
<comment type="similarity">
    <text evidence="1">Belongs to the carotenoid oxygenase family.</text>
</comment>
<dbReference type="OrthoDB" id="6636843at2"/>
<dbReference type="AlphaFoldDB" id="A0A1X9NDB3"/>
<reference evidence="7 8" key="1">
    <citation type="submission" date="2016-11" db="EMBL/GenBank/DDBJ databases">
        <title>Trade-off between light-utilization and light-protection in marine flavobacteria.</title>
        <authorList>
            <person name="Kumagai Y."/>
        </authorList>
    </citation>
    <scope>NUCLEOTIDE SEQUENCE [LARGE SCALE GENOMIC DNA]</scope>
    <source>
        <strain evidence="7 8">NBRC 107125</strain>
    </source>
</reference>
<dbReference type="PANTHER" id="PTHR10543:SF89">
    <property type="entry name" value="CAROTENOID 9,10(9',10')-CLEAVAGE DIOXYGENASE 1"/>
    <property type="match status" value="1"/>
</dbReference>
<accession>A0A1X9NDB3</accession>
<organism evidence="7 8">
    <name type="scientific">Oceanicoccus sagamiensis</name>
    <dbReference type="NCBI Taxonomy" id="716816"/>
    <lineage>
        <taxon>Bacteria</taxon>
        <taxon>Pseudomonadati</taxon>
        <taxon>Pseudomonadota</taxon>
        <taxon>Gammaproteobacteria</taxon>
        <taxon>Cellvibrionales</taxon>
        <taxon>Spongiibacteraceae</taxon>
        <taxon>Oceanicoccus</taxon>
    </lineage>
</organism>
<dbReference type="GO" id="GO:0010436">
    <property type="term" value="F:carotenoid dioxygenase activity"/>
    <property type="evidence" value="ECO:0007669"/>
    <property type="project" value="TreeGrafter"/>
</dbReference>
<evidence type="ECO:0000256" key="4">
    <source>
        <dbReference type="ARBA" id="ARBA00023004"/>
    </source>
</evidence>
<dbReference type="GO" id="GO:0046872">
    <property type="term" value="F:metal ion binding"/>
    <property type="evidence" value="ECO:0007669"/>
    <property type="project" value="UniProtKB-KW"/>
</dbReference>
<name>A0A1X9NDB3_9GAMM</name>